<accession>A0A0D2AH28</accession>
<sequence length="836" mass="89659">MASRYHQTSTPSNIRVSVTFDTPTVFAGEDVACTITFKNIAREHGSADRSPSRSPRSPHYSGTALLEQQRARKVTPIHAQGSRLGIPSPTRHSSYGPNIPPHLRKAAAQQHKPSGSIGTESEGPNHREGGSRPRHGRSLSILSMGTDVGTVASVPSRGGLEGGGIRSPRGGGHGRTMSLQTAPRRASSGKPDAGPSSGQGSPRIVGPIITEQDVDGQRTIRAKRHNASSRPLSEAKRSPGILQQDFKFPAAPDVEDAPLSADAESAVSPKTDSLPFRSLPPPTQESNANPIARVLSQSSANGSPRSSLDLHSEVMSNHSDETFISEYVPQQLTRLLPRSNHVRTNSRLGVRDPPRGPETIMMGYAQMMGSFTLEGSLVNQAPFEEIKRKGVVGSQGGGGVVGVERTKRDSGLFGSFGWGNIGESIGGLLGGSELSSIKEMRGIANQKSIPLITTPPSILFVDLTLAPGETKSYSYRFTLPRGLPPSHRGRAIKVTYQLVISAQRPGKGREQQVRSVDVPFRVFGSVDPSGEILGHDLMSPYILLRDQARTSVVDTTASKPDIKPKKPPDREGEADFRAYTSALLDKSGPNGQPALLSPTSPLAPSGPLNTNAMRRQSSVGEAPQTQLEIIDFAILRANHQDQRANGWSSSSSGRLSNKFDIARSGRHVATLHLTRPAYRLGETIHLVASFKGASIPTYAIQVALETRETVDPAIAMRSAASIYRYTRKVHAYDAASALFAKRLSFALAIPGNATPEFVTAGISLEWRLRVEFVTPRISVGEDEDLLEEVIEDDRGVILQGIEGLRVENFEVAVPLRIYGGVTSGGAAECDVEDMPV</sequence>
<feature type="region of interest" description="Disordered" evidence="1">
    <location>
        <begin position="553"/>
        <end position="573"/>
    </location>
</feature>
<dbReference type="GeneID" id="27310672"/>
<dbReference type="RefSeq" id="XP_016216092.1">
    <property type="nucleotide sequence ID" value="XM_016355786.1"/>
</dbReference>
<gene>
    <name evidence="2" type="ORF">PV09_02699</name>
</gene>
<dbReference type="EMBL" id="KN847535">
    <property type="protein sequence ID" value="KIW06223.1"/>
    <property type="molecule type" value="Genomic_DNA"/>
</dbReference>
<feature type="region of interest" description="Disordered" evidence="1">
    <location>
        <begin position="43"/>
        <end position="217"/>
    </location>
</feature>
<evidence type="ECO:0000313" key="3">
    <source>
        <dbReference type="Proteomes" id="UP000053259"/>
    </source>
</evidence>
<dbReference type="OrthoDB" id="1918at2759"/>
<proteinExistence type="predicted"/>
<protein>
    <recommendedName>
        <fullName evidence="4">Rgp1-domain-containing protein</fullName>
    </recommendedName>
</protein>
<dbReference type="InterPro" id="IPR014752">
    <property type="entry name" value="Arrestin-like_C"/>
</dbReference>
<dbReference type="InParanoid" id="A0A0D2AH28"/>
<feature type="region of interest" description="Disordered" evidence="1">
    <location>
        <begin position="222"/>
        <end position="241"/>
    </location>
</feature>
<evidence type="ECO:0000256" key="1">
    <source>
        <dbReference type="SAM" id="MobiDB-lite"/>
    </source>
</evidence>
<dbReference type="Pfam" id="PF08737">
    <property type="entry name" value="Rgp1"/>
    <property type="match status" value="1"/>
</dbReference>
<reference evidence="2 3" key="1">
    <citation type="submission" date="2015-01" db="EMBL/GenBank/DDBJ databases">
        <title>The Genome Sequence of Ochroconis gallopava CBS43764.</title>
        <authorList>
            <consortium name="The Broad Institute Genomics Platform"/>
            <person name="Cuomo C."/>
            <person name="de Hoog S."/>
            <person name="Gorbushina A."/>
            <person name="Stielow B."/>
            <person name="Teixiera M."/>
            <person name="Abouelleil A."/>
            <person name="Chapman S.B."/>
            <person name="Priest M."/>
            <person name="Young S.K."/>
            <person name="Wortman J."/>
            <person name="Nusbaum C."/>
            <person name="Birren B."/>
        </authorList>
    </citation>
    <scope>NUCLEOTIDE SEQUENCE [LARGE SCALE GENOMIC DNA]</scope>
    <source>
        <strain evidence="2 3">CBS 43764</strain>
    </source>
</reference>
<dbReference type="FunCoup" id="A0A0D2AH28">
    <property type="interactions" value="57"/>
</dbReference>
<dbReference type="InterPro" id="IPR014848">
    <property type="entry name" value="Rgp1"/>
</dbReference>
<dbReference type="AlphaFoldDB" id="A0A0D2AH28"/>
<organism evidence="2 3">
    <name type="scientific">Verruconis gallopava</name>
    <dbReference type="NCBI Taxonomy" id="253628"/>
    <lineage>
        <taxon>Eukaryota</taxon>
        <taxon>Fungi</taxon>
        <taxon>Dikarya</taxon>
        <taxon>Ascomycota</taxon>
        <taxon>Pezizomycotina</taxon>
        <taxon>Dothideomycetes</taxon>
        <taxon>Pleosporomycetidae</taxon>
        <taxon>Venturiales</taxon>
        <taxon>Sympoventuriaceae</taxon>
        <taxon>Verruconis</taxon>
    </lineage>
</organism>
<dbReference type="VEuPathDB" id="FungiDB:PV09_02699"/>
<keyword evidence="3" id="KW-1185">Reference proteome</keyword>
<dbReference type="PANTHER" id="PTHR12507">
    <property type="entry name" value="REDUCED GROWTH PHENOTYPE 1 RGP1, YEAST -RELATED"/>
    <property type="match status" value="1"/>
</dbReference>
<dbReference type="STRING" id="253628.A0A0D2AH28"/>
<feature type="region of interest" description="Disordered" evidence="1">
    <location>
        <begin position="252"/>
        <end position="288"/>
    </location>
</feature>
<feature type="compositionally biased region" description="Basic and acidic residues" evidence="1">
    <location>
        <begin position="560"/>
        <end position="573"/>
    </location>
</feature>
<evidence type="ECO:0000313" key="2">
    <source>
        <dbReference type="EMBL" id="KIW06223.1"/>
    </source>
</evidence>
<dbReference type="Proteomes" id="UP000053259">
    <property type="component" value="Unassembled WGS sequence"/>
</dbReference>
<feature type="compositionally biased region" description="Gly residues" evidence="1">
    <location>
        <begin position="159"/>
        <end position="174"/>
    </location>
</feature>
<dbReference type="Gene3D" id="2.60.40.640">
    <property type="match status" value="1"/>
</dbReference>
<dbReference type="HOGENOM" id="CLU_005862_0_0_1"/>
<evidence type="ECO:0008006" key="4">
    <source>
        <dbReference type="Google" id="ProtNLM"/>
    </source>
</evidence>
<name>A0A0D2AH28_9PEZI</name>